<evidence type="ECO:0000313" key="2">
    <source>
        <dbReference type="Proteomes" id="UP000789702"/>
    </source>
</evidence>
<accession>A0ACA9QZ51</accession>
<evidence type="ECO:0000313" key="1">
    <source>
        <dbReference type="EMBL" id="CAG8770524.1"/>
    </source>
</evidence>
<feature type="non-terminal residue" evidence="1">
    <location>
        <position position="157"/>
    </location>
</feature>
<dbReference type="Proteomes" id="UP000789702">
    <property type="component" value="Unassembled WGS sequence"/>
</dbReference>
<protein>
    <submittedName>
        <fullName evidence="1">3094_t:CDS:1</fullName>
    </submittedName>
</protein>
<gene>
    <name evidence="1" type="ORF">DHETER_LOCUS15801</name>
</gene>
<sequence>FTMFRITTKNSYKLKRFLNFTSEIQKNHHLKELALDFHSCFETLLKKYNFSNTKLNNFELDISEKPVEFKFTESNPSLNYLDSTIYAYDKGLISRESYRNLVAIQPLLEREHTIAIWQKEINKIMEEIISIKEFNIKFTSIINNYEEILINEAQIGN</sequence>
<reference evidence="1" key="1">
    <citation type="submission" date="2021-06" db="EMBL/GenBank/DDBJ databases">
        <authorList>
            <person name="Kallberg Y."/>
            <person name="Tangrot J."/>
            <person name="Rosling A."/>
        </authorList>
    </citation>
    <scope>NUCLEOTIDE SEQUENCE</scope>
    <source>
        <strain evidence="1">IL203A</strain>
    </source>
</reference>
<organism evidence="1 2">
    <name type="scientific">Dentiscutata heterogama</name>
    <dbReference type="NCBI Taxonomy" id="1316150"/>
    <lineage>
        <taxon>Eukaryota</taxon>
        <taxon>Fungi</taxon>
        <taxon>Fungi incertae sedis</taxon>
        <taxon>Mucoromycota</taxon>
        <taxon>Glomeromycotina</taxon>
        <taxon>Glomeromycetes</taxon>
        <taxon>Diversisporales</taxon>
        <taxon>Gigasporaceae</taxon>
        <taxon>Dentiscutata</taxon>
    </lineage>
</organism>
<comment type="caution">
    <text evidence="1">The sequence shown here is derived from an EMBL/GenBank/DDBJ whole genome shotgun (WGS) entry which is preliminary data.</text>
</comment>
<name>A0ACA9QZ51_9GLOM</name>
<feature type="non-terminal residue" evidence="1">
    <location>
        <position position="1"/>
    </location>
</feature>
<keyword evidence="2" id="KW-1185">Reference proteome</keyword>
<dbReference type="EMBL" id="CAJVPU010056532">
    <property type="protein sequence ID" value="CAG8770524.1"/>
    <property type="molecule type" value="Genomic_DNA"/>
</dbReference>
<proteinExistence type="predicted"/>